<organism evidence="12 13">
    <name type="scientific">Prevotella bivia DSM 20514</name>
    <dbReference type="NCBI Taxonomy" id="868129"/>
    <lineage>
        <taxon>Bacteria</taxon>
        <taxon>Pseudomonadati</taxon>
        <taxon>Bacteroidota</taxon>
        <taxon>Bacteroidia</taxon>
        <taxon>Bacteroidales</taxon>
        <taxon>Prevotellaceae</taxon>
        <taxon>Prevotella</taxon>
    </lineage>
</organism>
<protein>
    <recommendedName>
        <fullName evidence="4 9">Arginine repressor</fullName>
    </recommendedName>
</protein>
<comment type="function">
    <text evidence="9">Regulates arginine biosynthesis genes.</text>
</comment>
<dbReference type="HAMAP" id="MF_00173">
    <property type="entry name" value="Arg_repressor"/>
    <property type="match status" value="1"/>
</dbReference>
<accession>I4ZAK5</accession>
<evidence type="ECO:0000256" key="6">
    <source>
        <dbReference type="ARBA" id="ARBA00023015"/>
    </source>
</evidence>
<dbReference type="Pfam" id="PF02863">
    <property type="entry name" value="Arg_repressor_C"/>
    <property type="match status" value="1"/>
</dbReference>
<dbReference type="GO" id="GO:0003700">
    <property type="term" value="F:DNA-binding transcription factor activity"/>
    <property type="evidence" value="ECO:0007669"/>
    <property type="project" value="UniProtKB-UniRule"/>
</dbReference>
<dbReference type="EMBL" id="JH660660">
    <property type="protein sequence ID" value="EIM33247.1"/>
    <property type="molecule type" value="Genomic_DNA"/>
</dbReference>
<evidence type="ECO:0000313" key="13">
    <source>
        <dbReference type="Proteomes" id="UP000002786"/>
    </source>
</evidence>
<keyword evidence="9" id="KW-0678">Repressor</keyword>
<comment type="subcellular location">
    <subcellularLocation>
        <location evidence="1 9">Cytoplasm</location>
    </subcellularLocation>
</comment>
<dbReference type="GO" id="GO:0051259">
    <property type="term" value="P:protein complex oligomerization"/>
    <property type="evidence" value="ECO:0007669"/>
    <property type="project" value="InterPro"/>
</dbReference>
<evidence type="ECO:0000256" key="4">
    <source>
        <dbReference type="ARBA" id="ARBA00021148"/>
    </source>
</evidence>
<dbReference type="GO" id="GO:0003677">
    <property type="term" value="F:DNA binding"/>
    <property type="evidence" value="ECO:0007669"/>
    <property type="project" value="UniProtKB-KW"/>
</dbReference>
<dbReference type="InterPro" id="IPR036251">
    <property type="entry name" value="Arg_repress_C_sf"/>
</dbReference>
<dbReference type="UniPathway" id="UPA00068"/>
<dbReference type="PRINTS" id="PR01467">
    <property type="entry name" value="ARGREPRESSOR"/>
</dbReference>
<evidence type="ECO:0000256" key="5">
    <source>
        <dbReference type="ARBA" id="ARBA00022490"/>
    </source>
</evidence>
<proteinExistence type="inferred from homology"/>
<dbReference type="GO" id="GO:0006526">
    <property type="term" value="P:L-arginine biosynthetic process"/>
    <property type="evidence" value="ECO:0007669"/>
    <property type="project" value="UniProtKB-UniPathway"/>
</dbReference>
<dbReference type="InterPro" id="IPR020900">
    <property type="entry name" value="Arg_repress_DNA-bd"/>
</dbReference>
<dbReference type="Gene3D" id="3.30.1360.40">
    <property type="match status" value="1"/>
</dbReference>
<sequence length="180" mass="19842">MYIFAFSITYNFHSMKVKTSRLEALKLIISSKELGSQEEVLVELKKEGYTLTQATLSRDLKQLKVAKAASMNGKYVYVLPNETMYKRVTSPRTAGEMLQHSGYLTFNISGQLAILKTRPGYASALAYDFDAAGFGCVLGTIAGDDTIFVALREGVSREEVIDTFASAIPGLRHLVDPSKK</sequence>
<evidence type="ECO:0000259" key="11">
    <source>
        <dbReference type="Pfam" id="PF02863"/>
    </source>
</evidence>
<dbReference type="PANTHER" id="PTHR34471:SF1">
    <property type="entry name" value="ARGININE REPRESSOR"/>
    <property type="match status" value="1"/>
</dbReference>
<evidence type="ECO:0000313" key="12">
    <source>
        <dbReference type="EMBL" id="EIM33247.1"/>
    </source>
</evidence>
<keyword evidence="9" id="KW-0028">Amino-acid biosynthesis</keyword>
<evidence type="ECO:0000256" key="8">
    <source>
        <dbReference type="ARBA" id="ARBA00023163"/>
    </source>
</evidence>
<dbReference type="GO" id="GO:0005737">
    <property type="term" value="C:cytoplasm"/>
    <property type="evidence" value="ECO:0007669"/>
    <property type="project" value="UniProtKB-SubCell"/>
</dbReference>
<dbReference type="HOGENOM" id="CLU_097103_0_0_10"/>
<dbReference type="SUPFAM" id="SSF55252">
    <property type="entry name" value="C-terminal domain of arginine repressor"/>
    <property type="match status" value="1"/>
</dbReference>
<reference evidence="12 13" key="1">
    <citation type="submission" date="2012-02" db="EMBL/GenBank/DDBJ databases">
        <title>Improved High-Quality Draft genome of Prevotella bivia DSM 20514.</title>
        <authorList>
            <consortium name="US DOE Joint Genome Institute (JGI-PGF)"/>
            <person name="Lucas S."/>
            <person name="Copeland A."/>
            <person name="Lapidus A."/>
            <person name="Bruce D."/>
            <person name="Goodwin L."/>
            <person name="Pitluck S."/>
            <person name="Peters L."/>
            <person name="Mikhailova N."/>
            <person name="Munk A.C.C."/>
            <person name="Kyrpides N."/>
            <person name="Mavromatis K."/>
            <person name="Detter J.C."/>
            <person name="Han C."/>
            <person name="Land M."/>
            <person name="Hauser L."/>
            <person name="Markowitz V."/>
            <person name="Cheng J.-F."/>
            <person name="Hugenholtz P."/>
            <person name="Woyke T."/>
            <person name="Wu D."/>
            <person name="Gronow S."/>
            <person name="Wellnitz S."/>
            <person name="Brambilla E."/>
            <person name="Klenk H.-P."/>
            <person name="Eisen J.A."/>
        </authorList>
    </citation>
    <scope>NUCLEOTIDE SEQUENCE [LARGE SCALE GENOMIC DNA]</scope>
    <source>
        <strain evidence="12 13">DSM 20514</strain>
    </source>
</reference>
<evidence type="ECO:0000256" key="1">
    <source>
        <dbReference type="ARBA" id="ARBA00004496"/>
    </source>
</evidence>
<comment type="similarity">
    <text evidence="3 9">Belongs to the ArgR family.</text>
</comment>
<dbReference type="GO" id="GO:0034618">
    <property type="term" value="F:arginine binding"/>
    <property type="evidence" value="ECO:0007669"/>
    <property type="project" value="InterPro"/>
</dbReference>
<keyword evidence="8 9" id="KW-0804">Transcription</keyword>
<evidence type="ECO:0000256" key="7">
    <source>
        <dbReference type="ARBA" id="ARBA00023125"/>
    </source>
</evidence>
<dbReference type="Pfam" id="PF01316">
    <property type="entry name" value="Arg_repressor"/>
    <property type="match status" value="1"/>
</dbReference>
<gene>
    <name evidence="9" type="primary">argR</name>
    <name evidence="12" type="ORF">PrebiDRAFT_1548</name>
</gene>
<keyword evidence="9" id="KW-0055">Arginine biosynthesis</keyword>
<dbReference type="Proteomes" id="UP000002786">
    <property type="component" value="Unassembled WGS sequence"/>
</dbReference>
<feature type="domain" description="Arginine repressor DNA-binding" evidence="10">
    <location>
        <begin position="18"/>
        <end position="83"/>
    </location>
</feature>
<evidence type="ECO:0000256" key="2">
    <source>
        <dbReference type="ARBA" id="ARBA00005040"/>
    </source>
</evidence>
<evidence type="ECO:0000256" key="9">
    <source>
        <dbReference type="HAMAP-Rule" id="MF_00173"/>
    </source>
</evidence>
<dbReference type="SUPFAM" id="SSF46785">
    <property type="entry name" value="Winged helix' DNA-binding domain"/>
    <property type="match status" value="1"/>
</dbReference>
<keyword evidence="6 9" id="KW-0805">Transcription regulation</keyword>
<feature type="domain" description="Arginine repressor C-terminal" evidence="11">
    <location>
        <begin position="103"/>
        <end position="165"/>
    </location>
</feature>
<comment type="pathway">
    <text evidence="2 9">Amino-acid biosynthesis; L-arginine biosynthesis [regulation].</text>
</comment>
<dbReference type="GO" id="GO:1900079">
    <property type="term" value="P:regulation of arginine biosynthetic process"/>
    <property type="evidence" value="ECO:0007669"/>
    <property type="project" value="UniProtKB-UniRule"/>
</dbReference>
<dbReference type="InterPro" id="IPR020899">
    <property type="entry name" value="Arg_repress_C"/>
</dbReference>
<name>I4ZAK5_9BACT</name>
<dbReference type="InterPro" id="IPR036390">
    <property type="entry name" value="WH_DNA-bd_sf"/>
</dbReference>
<dbReference type="PANTHER" id="PTHR34471">
    <property type="entry name" value="ARGININE REPRESSOR"/>
    <property type="match status" value="1"/>
</dbReference>
<dbReference type="InterPro" id="IPR036388">
    <property type="entry name" value="WH-like_DNA-bd_sf"/>
</dbReference>
<dbReference type="AlphaFoldDB" id="I4ZAK5"/>
<dbReference type="Gene3D" id="1.10.10.10">
    <property type="entry name" value="Winged helix-like DNA-binding domain superfamily/Winged helix DNA-binding domain"/>
    <property type="match status" value="1"/>
</dbReference>
<keyword evidence="13" id="KW-1185">Reference proteome</keyword>
<keyword evidence="7 9" id="KW-0238">DNA-binding</keyword>
<keyword evidence="5 9" id="KW-0963">Cytoplasm</keyword>
<evidence type="ECO:0000256" key="3">
    <source>
        <dbReference type="ARBA" id="ARBA00008316"/>
    </source>
</evidence>
<dbReference type="InterPro" id="IPR001669">
    <property type="entry name" value="Arg_repress"/>
</dbReference>
<evidence type="ECO:0000259" key="10">
    <source>
        <dbReference type="Pfam" id="PF01316"/>
    </source>
</evidence>